<evidence type="ECO:0000256" key="8">
    <source>
        <dbReference type="SAM" id="Phobius"/>
    </source>
</evidence>
<dbReference type="EMBL" id="AP024086">
    <property type="protein sequence ID" value="BCL60615.1"/>
    <property type="molecule type" value="Genomic_DNA"/>
</dbReference>
<dbReference type="PANTHER" id="PTHR30046:SF0">
    <property type="entry name" value="FLAGELLAR M-RING PROTEIN"/>
    <property type="match status" value="1"/>
</dbReference>
<evidence type="ECO:0000259" key="10">
    <source>
        <dbReference type="Pfam" id="PF08345"/>
    </source>
</evidence>
<gene>
    <name evidence="11" type="ORF">DGMP_13080</name>
</gene>
<dbReference type="GO" id="GO:0009431">
    <property type="term" value="C:bacterial-type flagellum basal body, MS ring"/>
    <property type="evidence" value="ECO:0007669"/>
    <property type="project" value="InterPro"/>
</dbReference>
<dbReference type="AlphaFoldDB" id="A0A8D5FN00"/>
<dbReference type="Proteomes" id="UP000826725">
    <property type="component" value="Chromosome"/>
</dbReference>
<dbReference type="KEGG" id="dbk:DGMP_13080"/>
<protein>
    <recommendedName>
        <fullName evidence="13">Flagellar M-ring protein FliF</fullName>
    </recommendedName>
</protein>
<organism evidence="11 12">
    <name type="scientific">Desulfomarina profundi</name>
    <dbReference type="NCBI Taxonomy" id="2772557"/>
    <lineage>
        <taxon>Bacteria</taxon>
        <taxon>Pseudomonadati</taxon>
        <taxon>Thermodesulfobacteriota</taxon>
        <taxon>Desulfobulbia</taxon>
        <taxon>Desulfobulbales</taxon>
        <taxon>Desulfobulbaceae</taxon>
        <taxon>Desulfomarina</taxon>
    </lineage>
</organism>
<evidence type="ECO:0000259" key="9">
    <source>
        <dbReference type="Pfam" id="PF01514"/>
    </source>
</evidence>
<keyword evidence="6 8" id="KW-1133">Transmembrane helix</keyword>
<dbReference type="PANTHER" id="PTHR30046">
    <property type="entry name" value="FLAGELLAR M-RING PROTEIN"/>
    <property type="match status" value="1"/>
</dbReference>
<evidence type="ECO:0000256" key="6">
    <source>
        <dbReference type="ARBA" id="ARBA00022989"/>
    </source>
</evidence>
<keyword evidence="7" id="KW-0975">Bacterial flagellum</keyword>
<dbReference type="GO" id="GO:0003774">
    <property type="term" value="F:cytoskeletal motor activity"/>
    <property type="evidence" value="ECO:0007669"/>
    <property type="project" value="InterPro"/>
</dbReference>
<keyword evidence="4" id="KW-1003">Cell membrane</keyword>
<dbReference type="NCBIfam" id="TIGR00206">
    <property type="entry name" value="fliF"/>
    <property type="match status" value="1"/>
</dbReference>
<dbReference type="Pfam" id="PF01514">
    <property type="entry name" value="YscJ_FliF"/>
    <property type="match status" value="1"/>
</dbReference>
<evidence type="ECO:0000256" key="3">
    <source>
        <dbReference type="ARBA" id="ARBA00007971"/>
    </source>
</evidence>
<keyword evidence="8" id="KW-0472">Membrane</keyword>
<dbReference type="InterPro" id="IPR013556">
    <property type="entry name" value="Flag_M-ring_C"/>
</dbReference>
<feature type="domain" description="Flagellar M-ring N-terminal" evidence="9">
    <location>
        <begin position="63"/>
        <end position="236"/>
    </location>
</feature>
<name>A0A8D5FN00_9BACT</name>
<dbReference type="GO" id="GO:0071973">
    <property type="term" value="P:bacterial-type flagellum-dependent cell motility"/>
    <property type="evidence" value="ECO:0007669"/>
    <property type="project" value="InterPro"/>
</dbReference>
<evidence type="ECO:0000256" key="4">
    <source>
        <dbReference type="ARBA" id="ARBA00022475"/>
    </source>
</evidence>
<dbReference type="RefSeq" id="WP_268907523.1">
    <property type="nucleotide sequence ID" value="NZ_AP024086.1"/>
</dbReference>
<dbReference type="InterPro" id="IPR043427">
    <property type="entry name" value="YscJ/FliF"/>
</dbReference>
<evidence type="ECO:0008006" key="13">
    <source>
        <dbReference type="Google" id="ProtNLM"/>
    </source>
</evidence>
<evidence type="ECO:0000313" key="12">
    <source>
        <dbReference type="Proteomes" id="UP000826725"/>
    </source>
</evidence>
<dbReference type="InterPro" id="IPR006182">
    <property type="entry name" value="FliF_N_dom"/>
</dbReference>
<evidence type="ECO:0000256" key="2">
    <source>
        <dbReference type="ARBA" id="ARBA00004651"/>
    </source>
</evidence>
<comment type="similarity">
    <text evidence="3">Belongs to the FliF family.</text>
</comment>
<sequence length="337" mass="37267">MAAEEQKIPETSEQIENLPQEAAESKNIFKLIQQWPLSRKIATGAIILISIALFGVLIFQARTADQQLLYANLSISDASSVTSWLKARKIPYSLKHGGRDIWISADQIYQTRLDLAANGLPSGEGVGFEIFDKQSFALTDFVQKVNHTRALQGELSRTITSLGPVESTRVHLALPEKRLFKSQQKKATASVIITLVPGRKLDEKQVQGIIHLVAGSVTGLEPDNVNIIDSNGVILESLKEKDRDNLLPVDMLTYQQELEHRLEMRAQDLLDKTMGKDHAMVRVTASLDFSKNEKTQELYDADDPVIRSEQINQENSGSVNAGGFPEYSQTLTGALSG</sequence>
<accession>A0A8D5FN00</accession>
<reference evidence="11" key="1">
    <citation type="submission" date="2020-09" db="EMBL/GenBank/DDBJ databases">
        <title>Desulfogranum mesoprofundum gen. nov., sp. nov., a novel mesophilic, sulfate-reducing chemolithoautotroph isolated from a deep-sea hydrothermal vent chimney in the Suiyo Seamount.</title>
        <authorList>
            <person name="Hashimoto Y."/>
            <person name="Nakagawa S."/>
        </authorList>
    </citation>
    <scope>NUCLEOTIDE SEQUENCE</scope>
    <source>
        <strain evidence="11">KT2</strain>
    </source>
</reference>
<feature type="transmembrane region" description="Helical" evidence="8">
    <location>
        <begin position="41"/>
        <end position="59"/>
    </location>
</feature>
<evidence type="ECO:0000256" key="5">
    <source>
        <dbReference type="ARBA" id="ARBA00022692"/>
    </source>
</evidence>
<evidence type="ECO:0000256" key="1">
    <source>
        <dbReference type="ARBA" id="ARBA00004117"/>
    </source>
</evidence>
<dbReference type="GO" id="GO:0005886">
    <property type="term" value="C:plasma membrane"/>
    <property type="evidence" value="ECO:0007669"/>
    <property type="project" value="UniProtKB-SubCell"/>
</dbReference>
<dbReference type="InterPro" id="IPR000067">
    <property type="entry name" value="FlgMring_FliF"/>
</dbReference>
<dbReference type="Pfam" id="PF08345">
    <property type="entry name" value="YscJ_FliF_C"/>
    <property type="match status" value="1"/>
</dbReference>
<evidence type="ECO:0000256" key="7">
    <source>
        <dbReference type="ARBA" id="ARBA00023143"/>
    </source>
</evidence>
<evidence type="ECO:0000313" key="11">
    <source>
        <dbReference type="EMBL" id="BCL60615.1"/>
    </source>
</evidence>
<keyword evidence="5 8" id="KW-0812">Transmembrane</keyword>
<keyword evidence="12" id="KW-1185">Reference proteome</keyword>
<comment type="subcellular location">
    <subcellularLocation>
        <location evidence="1">Bacterial flagellum basal body</location>
    </subcellularLocation>
    <subcellularLocation>
        <location evidence="2">Cell membrane</location>
        <topology evidence="2">Multi-pass membrane protein</topology>
    </subcellularLocation>
</comment>
<proteinExistence type="inferred from homology"/>
<feature type="domain" description="Flagellar M-ring C-terminal" evidence="10">
    <location>
        <begin position="270"/>
        <end position="324"/>
    </location>
</feature>